<sequence>PIPCPPGTWSNAGASKCEACPIGYYSTKGGASYCTQCEQGHFCESADLSPQPCPLGFYNSRLGQMECSPCAPGTYTPAVASVQCTICPAGSSCINAAV</sequence>
<dbReference type="Proteomes" id="UP000681720">
    <property type="component" value="Unassembled WGS sequence"/>
</dbReference>
<name>A0A8S2V664_9BILA</name>
<proteinExistence type="predicted"/>
<evidence type="ECO:0000313" key="2">
    <source>
        <dbReference type="EMBL" id="CAF4370409.1"/>
    </source>
</evidence>
<organism evidence="2 3">
    <name type="scientific">Rotaria magnacalcarata</name>
    <dbReference type="NCBI Taxonomy" id="392030"/>
    <lineage>
        <taxon>Eukaryota</taxon>
        <taxon>Metazoa</taxon>
        <taxon>Spiralia</taxon>
        <taxon>Gnathifera</taxon>
        <taxon>Rotifera</taxon>
        <taxon>Eurotatoria</taxon>
        <taxon>Bdelloidea</taxon>
        <taxon>Philodinida</taxon>
        <taxon>Philodinidae</taxon>
        <taxon>Rotaria</taxon>
    </lineage>
</organism>
<feature type="domain" description="Tyrosine-protein kinase ephrin type A/B receptor-like" evidence="1">
    <location>
        <begin position="51"/>
        <end position="81"/>
    </location>
</feature>
<dbReference type="InterPro" id="IPR009030">
    <property type="entry name" value="Growth_fac_rcpt_cys_sf"/>
</dbReference>
<feature type="non-terminal residue" evidence="2">
    <location>
        <position position="98"/>
    </location>
</feature>
<dbReference type="PANTHER" id="PTHR46967:SF2">
    <property type="entry name" value="SUSHI, VON WILLEBRAND FACTOR TYPE A, EGF AND PENTRAXIN DOMAIN-CONTAINING PROTEIN 1-LIKE"/>
    <property type="match status" value="1"/>
</dbReference>
<feature type="domain" description="Tyrosine-protein kinase ephrin type A/B receptor-like" evidence="1">
    <location>
        <begin position="7"/>
        <end position="42"/>
    </location>
</feature>
<dbReference type="EMBL" id="CAJOBJ010050222">
    <property type="protein sequence ID" value="CAF4370409.1"/>
    <property type="molecule type" value="Genomic_DNA"/>
</dbReference>
<feature type="non-terminal residue" evidence="2">
    <location>
        <position position="1"/>
    </location>
</feature>
<protein>
    <recommendedName>
        <fullName evidence="1">Tyrosine-protein kinase ephrin type A/B receptor-like domain-containing protein</fullName>
    </recommendedName>
</protein>
<dbReference type="Pfam" id="PF07699">
    <property type="entry name" value="Ephrin_rec_like"/>
    <property type="match status" value="2"/>
</dbReference>
<dbReference type="SMART" id="SM01411">
    <property type="entry name" value="Ephrin_rec_like"/>
    <property type="match status" value="2"/>
</dbReference>
<accession>A0A8S2V664</accession>
<dbReference type="Gene3D" id="2.10.50.10">
    <property type="entry name" value="Tumor Necrosis Factor Receptor, subunit A, domain 2"/>
    <property type="match status" value="2"/>
</dbReference>
<gene>
    <name evidence="2" type="ORF">GIL414_LOCUS28820</name>
</gene>
<comment type="caution">
    <text evidence="2">The sequence shown here is derived from an EMBL/GenBank/DDBJ whole genome shotgun (WGS) entry which is preliminary data.</text>
</comment>
<dbReference type="PANTHER" id="PTHR46967">
    <property type="entry name" value="INSULIN-LIKE GROWTH FACTOR BINDING PROTEIN,N-TERMINAL"/>
    <property type="match status" value="1"/>
</dbReference>
<reference evidence="2" key="1">
    <citation type="submission" date="2021-02" db="EMBL/GenBank/DDBJ databases">
        <authorList>
            <person name="Nowell W R."/>
        </authorList>
    </citation>
    <scope>NUCLEOTIDE SEQUENCE</scope>
</reference>
<evidence type="ECO:0000313" key="3">
    <source>
        <dbReference type="Proteomes" id="UP000681720"/>
    </source>
</evidence>
<dbReference type="AlphaFoldDB" id="A0A8S2V664"/>
<evidence type="ECO:0000259" key="1">
    <source>
        <dbReference type="Pfam" id="PF07699"/>
    </source>
</evidence>
<dbReference type="SUPFAM" id="SSF57184">
    <property type="entry name" value="Growth factor receptor domain"/>
    <property type="match status" value="1"/>
</dbReference>
<dbReference type="InterPro" id="IPR011641">
    <property type="entry name" value="Tyr-kin_ephrin_A/B_rcpt-like"/>
</dbReference>